<dbReference type="NCBIfam" id="TIGR00431">
    <property type="entry name" value="TruB"/>
    <property type="match status" value="1"/>
</dbReference>
<dbReference type="GO" id="GO:0003723">
    <property type="term" value="F:RNA binding"/>
    <property type="evidence" value="ECO:0007669"/>
    <property type="project" value="InterPro"/>
</dbReference>
<comment type="similarity">
    <text evidence="2 5">Belongs to the pseudouridine synthase TruB family. Type 1 subfamily.</text>
</comment>
<evidence type="ECO:0000256" key="4">
    <source>
        <dbReference type="ARBA" id="ARBA00023235"/>
    </source>
</evidence>
<dbReference type="PANTHER" id="PTHR13767">
    <property type="entry name" value="TRNA-PSEUDOURIDINE SYNTHASE"/>
    <property type="match status" value="1"/>
</dbReference>
<evidence type="ECO:0000256" key="3">
    <source>
        <dbReference type="ARBA" id="ARBA00022694"/>
    </source>
</evidence>
<evidence type="ECO:0000259" key="6">
    <source>
        <dbReference type="Pfam" id="PF01509"/>
    </source>
</evidence>
<dbReference type="InterPro" id="IPR032819">
    <property type="entry name" value="TruB_C"/>
</dbReference>
<dbReference type="GeneID" id="64406691"/>
<keyword evidence="11" id="KW-1185">Reference proteome</keyword>
<dbReference type="Gene3D" id="3.30.2350.10">
    <property type="entry name" value="Pseudouridine synthase"/>
    <property type="match status" value="1"/>
</dbReference>
<evidence type="ECO:0000256" key="5">
    <source>
        <dbReference type="HAMAP-Rule" id="MF_01080"/>
    </source>
</evidence>
<dbReference type="InterPro" id="IPR015225">
    <property type="entry name" value="tRNA_psdUridine_synth_fam2_C"/>
</dbReference>
<dbReference type="SUPFAM" id="SSF88697">
    <property type="entry name" value="PUA domain-like"/>
    <property type="match status" value="1"/>
</dbReference>
<evidence type="ECO:0000256" key="1">
    <source>
        <dbReference type="ARBA" id="ARBA00000385"/>
    </source>
</evidence>
<proteinExistence type="inferred from homology"/>
<evidence type="ECO:0000259" key="7">
    <source>
        <dbReference type="Pfam" id="PF09142"/>
    </source>
</evidence>
<dbReference type="GO" id="GO:0031119">
    <property type="term" value="P:tRNA pseudouridine synthesis"/>
    <property type="evidence" value="ECO:0007669"/>
    <property type="project" value="UniProtKB-UniRule"/>
</dbReference>
<name>A0A3N4CX80_9ACTN</name>
<dbReference type="InterPro" id="IPR015947">
    <property type="entry name" value="PUA-like_sf"/>
</dbReference>
<comment type="function">
    <text evidence="5">Responsible for synthesis of pseudouridine from uracil-55 in the psi GC loop of transfer RNAs.</text>
</comment>
<dbReference type="Pfam" id="PF09142">
    <property type="entry name" value="TruB_C"/>
    <property type="match status" value="1"/>
</dbReference>
<dbReference type="EMBL" id="CP072385">
    <property type="protein sequence ID" value="QUC10045.1"/>
    <property type="molecule type" value="Genomic_DNA"/>
</dbReference>
<evidence type="ECO:0000313" key="10">
    <source>
        <dbReference type="EMBL" id="VEH69933.1"/>
    </source>
</evidence>
<dbReference type="InterPro" id="IPR002501">
    <property type="entry name" value="PsdUridine_synth_N"/>
</dbReference>
<dbReference type="OrthoDB" id="9802309at2"/>
<dbReference type="Pfam" id="PF01509">
    <property type="entry name" value="TruB_N"/>
    <property type="match status" value="1"/>
</dbReference>
<feature type="domain" description="tRNA pseudouridylate synthase B C-terminal" evidence="8">
    <location>
        <begin position="179"/>
        <end position="214"/>
    </location>
</feature>
<sequence>MSAESGVVVVDKPAGVTSHQVVGRLRRLLGTRRIGHAGTLDPMATGVLILGVNRATRLLGHLALHDKRYLATVRLGQGSTTDDADGEVAAVADASGITPGDLEPALASLRGRIQQVPSAVSAIKVNGKRAYDLARRGMEVELKAREVEVTRLDVLASHPGEGILDVDIDVECSSGTYVRAIARDLGKSLGVGGHLTALRRTRIGSYDLSVAVELGEDPPTMMSMADAAKRSFPCVTVDLGRAADVGFGRRLDMTVPADVTGILSPAGELLALYRPDGDGAKPVAVLV</sequence>
<dbReference type="InterPro" id="IPR036974">
    <property type="entry name" value="PUA_sf"/>
</dbReference>
<gene>
    <name evidence="5 10" type="primary">truB</name>
    <name evidence="9" type="ORF">J5A53_09485</name>
    <name evidence="10" type="ORF">NCTC12967_01213</name>
</gene>
<dbReference type="EC" id="5.4.99.25" evidence="5"/>
<organism evidence="10 11">
    <name type="scientific">Arachnia propionica</name>
    <dbReference type="NCBI Taxonomy" id="1750"/>
    <lineage>
        <taxon>Bacteria</taxon>
        <taxon>Bacillati</taxon>
        <taxon>Actinomycetota</taxon>
        <taxon>Actinomycetes</taxon>
        <taxon>Propionibacteriales</taxon>
        <taxon>Propionibacteriaceae</taxon>
        <taxon>Arachnia</taxon>
    </lineage>
</organism>
<evidence type="ECO:0000256" key="2">
    <source>
        <dbReference type="ARBA" id="ARBA00005642"/>
    </source>
</evidence>
<evidence type="ECO:0000313" key="11">
    <source>
        <dbReference type="Proteomes" id="UP000273044"/>
    </source>
</evidence>
<reference evidence="9" key="2">
    <citation type="submission" date="2021-03" db="EMBL/GenBank/DDBJ databases">
        <title>Human Oral Microbial Genomes.</title>
        <authorList>
            <person name="Johnston C.D."/>
            <person name="Chen T."/>
            <person name="Dewhirst F.E."/>
        </authorList>
    </citation>
    <scope>NUCLEOTIDE SEQUENCE</scope>
    <source>
        <strain evidence="9">F0714</strain>
    </source>
</reference>
<dbReference type="InterPro" id="IPR020103">
    <property type="entry name" value="PsdUridine_synth_cat_dom_sf"/>
</dbReference>
<dbReference type="OMA" id="VDKPSGF"/>
<dbReference type="CDD" id="cd02573">
    <property type="entry name" value="PseudoU_synth_EcTruB"/>
    <property type="match status" value="1"/>
</dbReference>
<keyword evidence="4 5" id="KW-0413">Isomerase</keyword>
<dbReference type="Gene3D" id="2.30.130.10">
    <property type="entry name" value="PUA domain"/>
    <property type="match status" value="1"/>
</dbReference>
<keyword evidence="3 5" id="KW-0819">tRNA processing</keyword>
<dbReference type="InterPro" id="IPR014780">
    <property type="entry name" value="tRNA_psdUridine_synth_TruB"/>
</dbReference>
<dbReference type="HAMAP" id="MF_01080">
    <property type="entry name" value="TruB_bact"/>
    <property type="match status" value="1"/>
</dbReference>
<dbReference type="SUPFAM" id="SSF55120">
    <property type="entry name" value="Pseudouridine synthase"/>
    <property type="match status" value="1"/>
</dbReference>
<dbReference type="Proteomes" id="UP000273044">
    <property type="component" value="Chromosome"/>
</dbReference>
<feature type="domain" description="Pseudouridine synthase II N-terminal" evidence="6">
    <location>
        <begin position="26"/>
        <end position="178"/>
    </location>
</feature>
<dbReference type="Pfam" id="PF16198">
    <property type="entry name" value="TruB_C_2"/>
    <property type="match status" value="1"/>
</dbReference>
<evidence type="ECO:0000313" key="9">
    <source>
        <dbReference type="EMBL" id="QUC10045.1"/>
    </source>
</evidence>
<accession>A0A3N4CX80</accession>
<feature type="active site" description="Nucleophile" evidence="5">
    <location>
        <position position="41"/>
    </location>
</feature>
<dbReference type="GO" id="GO:0160148">
    <property type="term" value="F:tRNA pseudouridine(55) synthase activity"/>
    <property type="evidence" value="ECO:0007669"/>
    <property type="project" value="UniProtKB-EC"/>
</dbReference>
<dbReference type="GO" id="GO:1990481">
    <property type="term" value="P:mRNA pseudouridine synthesis"/>
    <property type="evidence" value="ECO:0007669"/>
    <property type="project" value="TreeGrafter"/>
</dbReference>
<dbReference type="AlphaFoldDB" id="A0A3N4CX80"/>
<protein>
    <recommendedName>
        <fullName evidence="5">tRNA pseudouridine synthase B</fullName>
        <ecNumber evidence="5">5.4.99.25</ecNumber>
    </recommendedName>
    <alternativeName>
        <fullName evidence="5">tRNA pseudouridine(55) synthase</fullName>
        <shortName evidence="5">Psi55 synthase</shortName>
    </alternativeName>
    <alternativeName>
        <fullName evidence="5">tRNA pseudouridylate synthase</fullName>
    </alternativeName>
    <alternativeName>
        <fullName evidence="5">tRNA-uridine isomerase</fullName>
    </alternativeName>
</protein>
<dbReference type="RefSeq" id="WP_014846321.1">
    <property type="nucleotide sequence ID" value="NZ_CAJZDL010000016.1"/>
</dbReference>
<comment type="catalytic activity">
    <reaction evidence="1 5">
        <text>uridine(55) in tRNA = pseudouridine(55) in tRNA</text>
        <dbReference type="Rhea" id="RHEA:42532"/>
        <dbReference type="Rhea" id="RHEA-COMP:10101"/>
        <dbReference type="Rhea" id="RHEA-COMP:10102"/>
        <dbReference type="ChEBI" id="CHEBI:65314"/>
        <dbReference type="ChEBI" id="CHEBI:65315"/>
        <dbReference type="EC" id="5.4.99.25"/>
    </reaction>
</comment>
<reference evidence="10 11" key="1">
    <citation type="submission" date="2018-12" db="EMBL/GenBank/DDBJ databases">
        <authorList>
            <consortium name="Pathogen Informatics"/>
        </authorList>
    </citation>
    <scope>NUCLEOTIDE SEQUENCE [LARGE SCALE GENOMIC DNA]</scope>
    <source>
        <strain evidence="10 11">NCTC12967</strain>
    </source>
</reference>
<dbReference type="Proteomes" id="UP000677180">
    <property type="component" value="Chromosome"/>
</dbReference>
<evidence type="ECO:0000259" key="8">
    <source>
        <dbReference type="Pfam" id="PF16198"/>
    </source>
</evidence>
<dbReference type="PANTHER" id="PTHR13767:SF2">
    <property type="entry name" value="PSEUDOURIDYLATE SYNTHASE TRUB1"/>
    <property type="match status" value="1"/>
</dbReference>
<dbReference type="EMBL" id="LR134406">
    <property type="protein sequence ID" value="VEH69933.1"/>
    <property type="molecule type" value="Genomic_DNA"/>
</dbReference>
<feature type="domain" description="tRNA pseudouridine synthase II TruB subfamily 2 C-terminal" evidence="7">
    <location>
        <begin position="232"/>
        <end position="286"/>
    </location>
</feature>